<dbReference type="HOGENOM" id="CLU_2856901_0_0_2"/>
<dbReference type="STRING" id="693661.Arcve_0661"/>
<organism evidence="2 3">
    <name type="scientific">Archaeoglobus veneficus (strain DSM 11195 / SNP6)</name>
    <dbReference type="NCBI Taxonomy" id="693661"/>
    <lineage>
        <taxon>Archaea</taxon>
        <taxon>Methanobacteriati</taxon>
        <taxon>Methanobacteriota</taxon>
        <taxon>Archaeoglobi</taxon>
        <taxon>Archaeoglobales</taxon>
        <taxon>Archaeoglobaceae</taxon>
        <taxon>Archaeoglobus</taxon>
    </lineage>
</organism>
<dbReference type="InterPro" id="IPR037914">
    <property type="entry name" value="SpoVT-AbrB_sf"/>
</dbReference>
<dbReference type="InterPro" id="IPR007159">
    <property type="entry name" value="SpoVT-AbrB_dom"/>
</dbReference>
<gene>
    <name evidence="2" type="ordered locus">Arcve_0661</name>
</gene>
<keyword evidence="3" id="KW-1185">Reference proteome</keyword>
<evidence type="ECO:0000313" key="2">
    <source>
        <dbReference type="EMBL" id="AEA46681.1"/>
    </source>
</evidence>
<dbReference type="KEGG" id="ave:Arcve_0661"/>
<dbReference type="GO" id="GO:0003677">
    <property type="term" value="F:DNA binding"/>
    <property type="evidence" value="ECO:0007669"/>
    <property type="project" value="InterPro"/>
</dbReference>
<proteinExistence type="predicted"/>
<feature type="domain" description="SpoVT-AbrB" evidence="1">
    <location>
        <begin position="20"/>
        <end position="56"/>
    </location>
</feature>
<name>F2KR44_ARCVS</name>
<dbReference type="GeneID" id="10393759"/>
<evidence type="ECO:0000313" key="3">
    <source>
        <dbReference type="Proteomes" id="UP000008136"/>
    </source>
</evidence>
<reference evidence="2 3" key="1">
    <citation type="submission" date="2011-03" db="EMBL/GenBank/DDBJ databases">
        <title>The complete genome of Archaeoglobus veneficus SNP6.</title>
        <authorList>
            <consortium name="US DOE Joint Genome Institute (JGI-PGF)"/>
            <person name="Lucas S."/>
            <person name="Copeland A."/>
            <person name="Lapidus A."/>
            <person name="Bruce D."/>
            <person name="Goodwin L."/>
            <person name="Pitluck S."/>
            <person name="Kyrpides N."/>
            <person name="Mavromatis K."/>
            <person name="Pagani I."/>
            <person name="Ivanova N."/>
            <person name="Mikhailova N."/>
            <person name="Lu M."/>
            <person name="Detter J.C."/>
            <person name="Tapia R."/>
            <person name="Han C."/>
            <person name="Land M."/>
            <person name="Hauser L."/>
            <person name="Markowitz V."/>
            <person name="Cheng J.-F."/>
            <person name="Hugenholtz P."/>
            <person name="Woyke T."/>
            <person name="Wu D."/>
            <person name="Spring S."/>
            <person name="Brambilla E."/>
            <person name="Klenk H.-P."/>
            <person name="Eisen J.A."/>
        </authorList>
    </citation>
    <scope>NUCLEOTIDE SEQUENCE [LARGE SCALE GENOMIC DNA]</scope>
    <source>
        <strain>SNP6</strain>
    </source>
</reference>
<dbReference type="RefSeq" id="WP_013683353.1">
    <property type="nucleotide sequence ID" value="NC_015320.1"/>
</dbReference>
<dbReference type="Proteomes" id="UP000008136">
    <property type="component" value="Chromosome"/>
</dbReference>
<dbReference type="Pfam" id="PF04014">
    <property type="entry name" value="MazE_antitoxin"/>
    <property type="match status" value="1"/>
</dbReference>
<sequence length="64" mass="7535">MRQPAINKTRLRKLQYCKSKSYYVNLPAEFVRELNLQKGEYLAIKLEEQRIIIKKASLADLVIP</sequence>
<evidence type="ECO:0000259" key="1">
    <source>
        <dbReference type="Pfam" id="PF04014"/>
    </source>
</evidence>
<dbReference type="EMBL" id="CP002588">
    <property type="protein sequence ID" value="AEA46681.1"/>
    <property type="molecule type" value="Genomic_DNA"/>
</dbReference>
<dbReference type="SUPFAM" id="SSF89447">
    <property type="entry name" value="AbrB/MazE/MraZ-like"/>
    <property type="match status" value="1"/>
</dbReference>
<accession>F2KR44</accession>
<dbReference type="eggNOG" id="arCOG00318">
    <property type="taxonomic scope" value="Archaea"/>
</dbReference>
<dbReference type="AlphaFoldDB" id="F2KR44"/>
<dbReference type="Gene3D" id="2.10.260.10">
    <property type="match status" value="1"/>
</dbReference>
<protein>
    <submittedName>
        <fullName evidence="2">SpoVT/AbrB domain-containing protein</fullName>
    </submittedName>
</protein>